<dbReference type="PANTHER" id="PTHR23416">
    <property type="entry name" value="SIALIC ACID SYNTHASE-RELATED"/>
    <property type="match status" value="1"/>
</dbReference>
<dbReference type="SUPFAM" id="SSF51161">
    <property type="entry name" value="Trimeric LpxA-like enzymes"/>
    <property type="match status" value="1"/>
</dbReference>
<dbReference type="InterPro" id="IPR011004">
    <property type="entry name" value="Trimer_LpxA-like_sf"/>
</dbReference>
<keyword evidence="2" id="KW-0808">Transferase</keyword>
<feature type="domain" description="Maltose/galactoside acetyltransferase" evidence="4">
    <location>
        <begin position="4"/>
        <end position="65"/>
    </location>
</feature>
<name>A0AAW2ZI03_9EUKA</name>
<evidence type="ECO:0000259" key="4">
    <source>
        <dbReference type="SMART" id="SM01266"/>
    </source>
</evidence>
<dbReference type="InterPro" id="IPR001451">
    <property type="entry name" value="Hexapep"/>
</dbReference>
<dbReference type="EMBL" id="JAOPGA020001455">
    <property type="protein sequence ID" value="KAL0488618.1"/>
    <property type="molecule type" value="Genomic_DNA"/>
</dbReference>
<reference evidence="5 6" key="1">
    <citation type="submission" date="2024-03" db="EMBL/GenBank/DDBJ databases">
        <title>The Acrasis kona genome and developmental transcriptomes reveal deep origins of eukaryotic multicellular pathways.</title>
        <authorList>
            <person name="Sheikh S."/>
            <person name="Fu C.-J."/>
            <person name="Brown M.W."/>
            <person name="Baldauf S.L."/>
        </authorList>
    </citation>
    <scope>NUCLEOTIDE SEQUENCE [LARGE SCALE GENOMIC DNA]</scope>
    <source>
        <strain evidence="5 6">ATCC MYA-3509</strain>
    </source>
</reference>
<dbReference type="Proteomes" id="UP001431209">
    <property type="component" value="Unassembled WGS sequence"/>
</dbReference>
<evidence type="ECO:0000256" key="3">
    <source>
        <dbReference type="ARBA" id="ARBA00023315"/>
    </source>
</evidence>
<accession>A0AAW2ZI03</accession>
<dbReference type="InterPro" id="IPR024688">
    <property type="entry name" value="Mac_dom"/>
</dbReference>
<evidence type="ECO:0000313" key="5">
    <source>
        <dbReference type="EMBL" id="KAL0488618.1"/>
    </source>
</evidence>
<keyword evidence="3" id="KW-0012">Acyltransferase</keyword>
<evidence type="ECO:0000313" key="6">
    <source>
        <dbReference type="Proteomes" id="UP001431209"/>
    </source>
</evidence>
<dbReference type="PANTHER" id="PTHR23416:SF23">
    <property type="entry name" value="ACETYLTRANSFERASE C18B11.09C-RELATED"/>
    <property type="match status" value="1"/>
</dbReference>
<dbReference type="InterPro" id="IPR051159">
    <property type="entry name" value="Hexapeptide_acetyltransf"/>
</dbReference>
<dbReference type="FunFam" id="2.160.10.10:FF:000025">
    <property type="entry name" value="Hexapeptide-repeat containing-acetyltransferase"/>
    <property type="match status" value="1"/>
</dbReference>
<dbReference type="GO" id="GO:0005829">
    <property type="term" value="C:cytosol"/>
    <property type="evidence" value="ECO:0007669"/>
    <property type="project" value="TreeGrafter"/>
</dbReference>
<proteinExistence type="inferred from homology"/>
<dbReference type="GO" id="GO:0008374">
    <property type="term" value="F:O-acyltransferase activity"/>
    <property type="evidence" value="ECO:0007669"/>
    <property type="project" value="TreeGrafter"/>
</dbReference>
<comment type="similarity">
    <text evidence="1">Belongs to the transferase hexapeptide repeat family.</text>
</comment>
<protein>
    <submittedName>
        <fullName evidence="5">Maltose O-acetyltransferase</fullName>
    </submittedName>
</protein>
<dbReference type="AlphaFoldDB" id="A0AAW2ZI03"/>
<sequence>MSEFDKMCSGGPYDPMVQYESNTFKELVDMRLKCRVAIEEYNKTSINEVDKREEIIRSLFGAAGKGLYIEPTFRCDYGKNIRVGENFYMNFNCVILDCAPVTIGDNCMCAPSVQIYAATHDVDPEVRNRRPGYTELSKPVTIGNNVWLGGGCIICPGVTIGDGVTVAAGAVVTKNVPSYVVVGGNPAKVIKKLNGYKEEQ</sequence>
<organism evidence="5 6">
    <name type="scientific">Acrasis kona</name>
    <dbReference type="NCBI Taxonomy" id="1008807"/>
    <lineage>
        <taxon>Eukaryota</taxon>
        <taxon>Discoba</taxon>
        <taxon>Heterolobosea</taxon>
        <taxon>Tetramitia</taxon>
        <taxon>Eutetramitia</taxon>
        <taxon>Acrasidae</taxon>
        <taxon>Acrasis</taxon>
    </lineage>
</organism>
<dbReference type="GO" id="GO:0016407">
    <property type="term" value="F:acetyltransferase activity"/>
    <property type="evidence" value="ECO:0007669"/>
    <property type="project" value="InterPro"/>
</dbReference>
<dbReference type="Pfam" id="PF00132">
    <property type="entry name" value="Hexapep"/>
    <property type="match status" value="1"/>
</dbReference>
<dbReference type="SMART" id="SM01266">
    <property type="entry name" value="Mac"/>
    <property type="match status" value="1"/>
</dbReference>
<evidence type="ECO:0000256" key="1">
    <source>
        <dbReference type="ARBA" id="ARBA00007274"/>
    </source>
</evidence>
<dbReference type="Pfam" id="PF12464">
    <property type="entry name" value="Mac"/>
    <property type="match status" value="1"/>
</dbReference>
<evidence type="ECO:0000256" key="2">
    <source>
        <dbReference type="ARBA" id="ARBA00022679"/>
    </source>
</evidence>
<dbReference type="Gene3D" id="2.160.10.10">
    <property type="entry name" value="Hexapeptide repeat proteins"/>
    <property type="match status" value="1"/>
</dbReference>
<comment type="caution">
    <text evidence="5">The sequence shown here is derived from an EMBL/GenBank/DDBJ whole genome shotgun (WGS) entry which is preliminary data.</text>
</comment>
<dbReference type="CDD" id="cd03357">
    <property type="entry name" value="LbH_MAT_GAT"/>
    <property type="match status" value="1"/>
</dbReference>
<keyword evidence="6" id="KW-1185">Reference proteome</keyword>
<gene>
    <name evidence="5" type="ORF">AKO1_015685</name>
</gene>